<dbReference type="SUPFAM" id="SSF57850">
    <property type="entry name" value="RING/U-box"/>
    <property type="match status" value="1"/>
</dbReference>
<dbReference type="Proteomes" id="UP000224006">
    <property type="component" value="Chromosome I"/>
</dbReference>
<feature type="region of interest" description="Disordered" evidence="2">
    <location>
        <begin position="449"/>
        <end position="473"/>
    </location>
</feature>
<gene>
    <name evidence="5" type="ORF">BESB_009600</name>
</gene>
<feature type="compositionally biased region" description="Gly residues" evidence="2">
    <location>
        <begin position="554"/>
        <end position="563"/>
    </location>
</feature>
<dbReference type="KEGG" id="bbes:BESB_009600"/>
<dbReference type="Pfam" id="PF13923">
    <property type="entry name" value="zf-C3HC4_2"/>
    <property type="match status" value="1"/>
</dbReference>
<feature type="compositionally biased region" description="Low complexity" evidence="2">
    <location>
        <begin position="8"/>
        <end position="23"/>
    </location>
</feature>
<dbReference type="SMART" id="SM00184">
    <property type="entry name" value="RING"/>
    <property type="match status" value="1"/>
</dbReference>
<evidence type="ECO:0000313" key="5">
    <source>
        <dbReference type="EMBL" id="PFH38618.1"/>
    </source>
</evidence>
<dbReference type="InterPro" id="IPR013083">
    <property type="entry name" value="Znf_RING/FYVE/PHD"/>
</dbReference>
<evidence type="ECO:0000256" key="2">
    <source>
        <dbReference type="SAM" id="MobiDB-lite"/>
    </source>
</evidence>
<feature type="region of interest" description="Disordered" evidence="2">
    <location>
        <begin position="518"/>
        <end position="612"/>
    </location>
</feature>
<feature type="transmembrane region" description="Helical" evidence="3">
    <location>
        <begin position="730"/>
        <end position="750"/>
    </location>
</feature>
<feature type="compositionally biased region" description="Basic and acidic residues" evidence="2">
    <location>
        <begin position="231"/>
        <end position="243"/>
    </location>
</feature>
<dbReference type="RefSeq" id="XP_029222627.1">
    <property type="nucleotide sequence ID" value="XM_029359714.1"/>
</dbReference>
<dbReference type="InterPro" id="IPR001841">
    <property type="entry name" value="Znf_RING"/>
</dbReference>
<keyword evidence="6" id="KW-1185">Reference proteome</keyword>
<feature type="region of interest" description="Disordered" evidence="2">
    <location>
        <begin position="227"/>
        <end position="246"/>
    </location>
</feature>
<reference evidence="5 6" key="1">
    <citation type="submission" date="2017-09" db="EMBL/GenBank/DDBJ databases">
        <title>Genome sequencing of Besnoitia besnoiti strain Bb-Ger1.</title>
        <authorList>
            <person name="Schares G."/>
            <person name="Venepally P."/>
            <person name="Lorenzi H.A."/>
        </authorList>
    </citation>
    <scope>NUCLEOTIDE SEQUENCE [LARGE SCALE GENOMIC DNA]</scope>
    <source>
        <strain evidence="5 6">Bb-Ger1</strain>
    </source>
</reference>
<dbReference type="VEuPathDB" id="ToxoDB:BESB_009600"/>
<feature type="domain" description="RING-type" evidence="4">
    <location>
        <begin position="73"/>
        <end position="111"/>
    </location>
</feature>
<keyword evidence="1" id="KW-0479">Metal-binding</keyword>
<evidence type="ECO:0000259" key="4">
    <source>
        <dbReference type="PROSITE" id="PS50089"/>
    </source>
</evidence>
<organism evidence="5 6">
    <name type="scientific">Besnoitia besnoiti</name>
    <name type="common">Apicomplexan protozoan</name>
    <dbReference type="NCBI Taxonomy" id="94643"/>
    <lineage>
        <taxon>Eukaryota</taxon>
        <taxon>Sar</taxon>
        <taxon>Alveolata</taxon>
        <taxon>Apicomplexa</taxon>
        <taxon>Conoidasida</taxon>
        <taxon>Coccidia</taxon>
        <taxon>Eucoccidiorida</taxon>
        <taxon>Eimeriorina</taxon>
        <taxon>Sarcocystidae</taxon>
        <taxon>Besnoitia</taxon>
    </lineage>
</organism>
<protein>
    <recommendedName>
        <fullName evidence="4">RING-type domain-containing protein</fullName>
    </recommendedName>
</protein>
<keyword evidence="3" id="KW-1133">Transmembrane helix</keyword>
<keyword evidence="1" id="KW-0862">Zinc</keyword>
<dbReference type="PROSITE" id="PS50089">
    <property type="entry name" value="ZF_RING_2"/>
    <property type="match status" value="1"/>
</dbReference>
<dbReference type="EMBL" id="NWUJ01000001">
    <property type="protein sequence ID" value="PFH38618.1"/>
    <property type="molecule type" value="Genomic_DNA"/>
</dbReference>
<name>A0A2A9MJ96_BESBE</name>
<evidence type="ECO:0000256" key="3">
    <source>
        <dbReference type="SAM" id="Phobius"/>
    </source>
</evidence>
<sequence>MEARLPYEASLASSSPSVSSEASEAGDRPALPPFYIFSFLSPFSPPVLLPSLTSPLEPSHVLAGKEIIDWSTCPICLQVLCRPVWGPCQHVACGGCFVGTLQRRQKCPVCNSAMKASDLECMRPLALSGAEAASPEDSASPSLSPCASPSSWTSQSRASSVAGSAADDAHAPSASVPSPATTAAVAVSAAAAATATAMLAGSSDAVLNALADVKDGAAAALSGVLAEEEGDRERHASAREDGRPGASKFLRRMARGCGDEADERATLWRIQKCLREERKRSTSRQPPREMPCDDYAEAAEEAKGACAAGERRRTEPDHILKICDAYYQRVIASQTQSAAPAASTSSFASSALGASFASAISVTSTLYWRLILRCELCGEVLPMHKYDAHRRSSCSFCRCRFAPFGCNFVAKVRRPALPSSSSASSFSSPPRSSSSFLLSSSARSASFSSAASPRSSSASASQPGAGVSGEAASGEASELDLRVHERSCPHRLIKCPCCFKYCTECSSSVLVPLAEYRAKGTPPPRTAPAAPAERREDGEFESAPVEASEEGEGGARAGEGGAARGAEGLRSEAPRPSSARALPEPPSRALQARGRRTSPRPRSLNTSLALGGPQRPEILHRLLLQQQDLPRAPREEDRMWFTLQRESSFFATSEDEEVELSDAVGRAVFGDLQQALDYLLDREEEIENRIERLGVEPRVFTHGENGQLLVCSADCIVKEPQRLRVELHEALALLGVTWAVGFPLAFLLGAASSFWSQKAATFLDIAVPYLFSIVSGWLMGFLQRRPIVDLSLQHE</sequence>
<feature type="transmembrane region" description="Helical" evidence="3">
    <location>
        <begin position="762"/>
        <end position="782"/>
    </location>
</feature>
<keyword evidence="3" id="KW-0472">Membrane</keyword>
<proteinExistence type="predicted"/>
<keyword evidence="1" id="KW-0863">Zinc-finger</keyword>
<keyword evidence="3" id="KW-0812">Transmembrane</keyword>
<dbReference type="OrthoDB" id="332446at2759"/>
<comment type="caution">
    <text evidence="5">The sequence shown here is derived from an EMBL/GenBank/DDBJ whole genome shotgun (WGS) entry which is preliminary data.</text>
</comment>
<dbReference type="GeneID" id="40306022"/>
<evidence type="ECO:0000313" key="6">
    <source>
        <dbReference type="Proteomes" id="UP000224006"/>
    </source>
</evidence>
<dbReference type="AlphaFoldDB" id="A0A2A9MJ96"/>
<dbReference type="GO" id="GO:0008270">
    <property type="term" value="F:zinc ion binding"/>
    <property type="evidence" value="ECO:0007669"/>
    <property type="project" value="UniProtKB-KW"/>
</dbReference>
<feature type="region of interest" description="Disordered" evidence="2">
    <location>
        <begin position="1"/>
        <end position="25"/>
    </location>
</feature>
<feature type="region of interest" description="Disordered" evidence="2">
    <location>
        <begin position="132"/>
        <end position="177"/>
    </location>
</feature>
<accession>A0A2A9MJ96</accession>
<dbReference type="Gene3D" id="3.30.40.10">
    <property type="entry name" value="Zinc/RING finger domain, C3HC4 (zinc finger)"/>
    <property type="match status" value="1"/>
</dbReference>
<evidence type="ECO:0000256" key="1">
    <source>
        <dbReference type="PROSITE-ProRule" id="PRU00175"/>
    </source>
</evidence>